<dbReference type="AlphaFoldDB" id="A0A0L0GCF6"/>
<dbReference type="Proteomes" id="UP000054560">
    <property type="component" value="Unassembled WGS sequence"/>
</dbReference>
<proteinExistence type="predicted"/>
<evidence type="ECO:0000313" key="1">
    <source>
        <dbReference type="EMBL" id="KNC86579.1"/>
    </source>
</evidence>
<sequence>MKAPRTNWTPAQKAKTIVEGGYTTNINDSGDYLAAKHLVVATITIKLRLKLAPTFKQTHPCDESLCPCVSLRIKDILLRVKAQSYTSSLNLFIDGLSDADKQTQILSIYLMSCLKTKADINIDHMVDYIKRLHKSLVPALLNTSVLTLRVAHTIPAPANLPTMHGIVRLLTELTTNAKAPRDRRTMECHVCQQTTYMRLRSAPKPVDNVVRQQTLVANAQPLISTARVCRVIVDKKVGKFLPPEVVFARRQGTLKIVTSGAHCNIRSNKGDTKAYLPFLK</sequence>
<keyword evidence="2" id="KW-1185">Reference proteome</keyword>
<organism evidence="1 2">
    <name type="scientific">Sphaeroforma arctica JP610</name>
    <dbReference type="NCBI Taxonomy" id="667725"/>
    <lineage>
        <taxon>Eukaryota</taxon>
        <taxon>Ichthyosporea</taxon>
        <taxon>Ichthyophonida</taxon>
        <taxon>Sphaeroforma</taxon>
    </lineage>
</organism>
<protein>
    <submittedName>
        <fullName evidence="1">Uncharacterized protein</fullName>
    </submittedName>
</protein>
<dbReference type="EMBL" id="KQ241645">
    <property type="protein sequence ID" value="KNC86579.1"/>
    <property type="molecule type" value="Genomic_DNA"/>
</dbReference>
<evidence type="ECO:0000313" key="2">
    <source>
        <dbReference type="Proteomes" id="UP000054560"/>
    </source>
</evidence>
<gene>
    <name evidence="1" type="ORF">SARC_01260</name>
</gene>
<dbReference type="GeneID" id="25901764"/>
<name>A0A0L0GCF6_9EUKA</name>
<dbReference type="RefSeq" id="XP_014160481.1">
    <property type="nucleotide sequence ID" value="XM_014305006.1"/>
</dbReference>
<reference evidence="1 2" key="1">
    <citation type="submission" date="2011-02" db="EMBL/GenBank/DDBJ databases">
        <title>The Genome Sequence of Sphaeroforma arctica JP610.</title>
        <authorList>
            <consortium name="The Broad Institute Genome Sequencing Platform"/>
            <person name="Russ C."/>
            <person name="Cuomo C."/>
            <person name="Young S.K."/>
            <person name="Zeng Q."/>
            <person name="Gargeya S."/>
            <person name="Alvarado L."/>
            <person name="Berlin A."/>
            <person name="Chapman S.B."/>
            <person name="Chen Z."/>
            <person name="Freedman E."/>
            <person name="Gellesch M."/>
            <person name="Goldberg J."/>
            <person name="Griggs A."/>
            <person name="Gujja S."/>
            <person name="Heilman E."/>
            <person name="Heiman D."/>
            <person name="Howarth C."/>
            <person name="Mehta T."/>
            <person name="Neiman D."/>
            <person name="Pearson M."/>
            <person name="Roberts A."/>
            <person name="Saif S."/>
            <person name="Shea T."/>
            <person name="Shenoy N."/>
            <person name="Sisk P."/>
            <person name="Stolte C."/>
            <person name="Sykes S."/>
            <person name="White J."/>
            <person name="Yandava C."/>
            <person name="Burger G."/>
            <person name="Gray M.W."/>
            <person name="Holland P.W.H."/>
            <person name="King N."/>
            <person name="Lang F.B.F."/>
            <person name="Roger A.J."/>
            <person name="Ruiz-Trillo I."/>
            <person name="Haas B."/>
            <person name="Nusbaum C."/>
            <person name="Birren B."/>
        </authorList>
    </citation>
    <scope>NUCLEOTIDE SEQUENCE [LARGE SCALE GENOMIC DNA]</scope>
    <source>
        <strain evidence="1 2">JP610</strain>
    </source>
</reference>
<accession>A0A0L0GCF6</accession>